<dbReference type="GO" id="GO:0009245">
    <property type="term" value="P:lipid A biosynthetic process"/>
    <property type="evidence" value="ECO:0007669"/>
    <property type="project" value="UniProtKB-UniRule"/>
</dbReference>
<dbReference type="InterPro" id="IPR003758">
    <property type="entry name" value="LpxK"/>
</dbReference>
<keyword evidence="8 13" id="KW-0547">Nucleotide-binding</keyword>
<dbReference type="EMBL" id="WPIK01000002">
    <property type="protein sequence ID" value="MVN20525.1"/>
    <property type="molecule type" value="Genomic_DNA"/>
</dbReference>
<evidence type="ECO:0000256" key="2">
    <source>
        <dbReference type="ARBA" id="ARBA00004870"/>
    </source>
</evidence>
<organism evidence="14 15">
    <name type="scientific">Mucilaginibacter arboris</name>
    <dbReference type="NCBI Taxonomy" id="2682090"/>
    <lineage>
        <taxon>Bacteria</taxon>
        <taxon>Pseudomonadati</taxon>
        <taxon>Bacteroidota</taxon>
        <taxon>Sphingobacteriia</taxon>
        <taxon>Sphingobacteriales</taxon>
        <taxon>Sphingobacteriaceae</taxon>
        <taxon>Mucilaginibacter</taxon>
    </lineage>
</organism>
<dbReference type="SUPFAM" id="SSF52540">
    <property type="entry name" value="P-loop containing nucleoside triphosphate hydrolases"/>
    <property type="match status" value="1"/>
</dbReference>
<keyword evidence="6 13" id="KW-0441">Lipid A biosynthesis</keyword>
<dbReference type="UniPathway" id="UPA00359">
    <property type="reaction ID" value="UER00482"/>
</dbReference>
<comment type="caution">
    <text evidence="14">The sequence shown here is derived from an EMBL/GenBank/DDBJ whole genome shotgun (WGS) entry which is preliminary data.</text>
</comment>
<protein>
    <recommendedName>
        <fullName evidence="4 13">Tetraacyldisaccharide 4'-kinase</fullName>
        <ecNumber evidence="3 13">2.7.1.130</ecNumber>
    </recommendedName>
    <alternativeName>
        <fullName evidence="12 13">Lipid A 4'-kinase</fullName>
    </alternativeName>
</protein>
<evidence type="ECO:0000256" key="13">
    <source>
        <dbReference type="HAMAP-Rule" id="MF_00409"/>
    </source>
</evidence>
<evidence type="ECO:0000256" key="3">
    <source>
        <dbReference type="ARBA" id="ARBA00012071"/>
    </source>
</evidence>
<comment type="function">
    <text evidence="1 13">Transfers the gamma-phosphate of ATP to the 4'-position of a tetraacyldisaccharide 1-phosphate intermediate (termed DS-1-P) to form tetraacyldisaccharide 1,4'-bis-phosphate (lipid IVA).</text>
</comment>
<evidence type="ECO:0000256" key="9">
    <source>
        <dbReference type="ARBA" id="ARBA00022777"/>
    </source>
</evidence>
<keyword evidence="9 13" id="KW-0418">Kinase</keyword>
<comment type="caution">
    <text evidence="13">Lacks conserved residue(s) required for the propagation of feature annotation.</text>
</comment>
<dbReference type="EC" id="2.7.1.130" evidence="3 13"/>
<dbReference type="Pfam" id="PF02606">
    <property type="entry name" value="LpxK"/>
    <property type="match status" value="1"/>
</dbReference>
<dbReference type="RefSeq" id="WP_157564078.1">
    <property type="nucleotide sequence ID" value="NZ_WPIK01000002.1"/>
</dbReference>
<dbReference type="PANTHER" id="PTHR42724:SF1">
    <property type="entry name" value="TETRAACYLDISACCHARIDE 4'-KINASE, MITOCHONDRIAL-RELATED"/>
    <property type="match status" value="1"/>
</dbReference>
<name>A0A7K1STA4_9SPHI</name>
<evidence type="ECO:0000313" key="15">
    <source>
        <dbReference type="Proteomes" id="UP000462014"/>
    </source>
</evidence>
<comment type="similarity">
    <text evidence="13">Belongs to the LpxK family.</text>
</comment>
<dbReference type="InterPro" id="IPR027417">
    <property type="entry name" value="P-loop_NTPase"/>
</dbReference>
<dbReference type="GO" id="GO:0009244">
    <property type="term" value="P:lipopolysaccharide core region biosynthetic process"/>
    <property type="evidence" value="ECO:0007669"/>
    <property type="project" value="TreeGrafter"/>
</dbReference>
<dbReference type="GO" id="GO:0009029">
    <property type="term" value="F:lipid-A 4'-kinase activity"/>
    <property type="evidence" value="ECO:0007669"/>
    <property type="project" value="UniProtKB-UniRule"/>
</dbReference>
<dbReference type="HAMAP" id="MF_00409">
    <property type="entry name" value="LpxK"/>
    <property type="match status" value="1"/>
</dbReference>
<keyword evidence="7 13" id="KW-0808">Transferase</keyword>
<keyword evidence="5 13" id="KW-0444">Lipid biosynthesis</keyword>
<dbReference type="GO" id="GO:0005524">
    <property type="term" value="F:ATP binding"/>
    <property type="evidence" value="ECO:0007669"/>
    <property type="project" value="UniProtKB-UniRule"/>
</dbReference>
<dbReference type="NCBIfam" id="TIGR00682">
    <property type="entry name" value="lpxK"/>
    <property type="match status" value="1"/>
</dbReference>
<evidence type="ECO:0000256" key="10">
    <source>
        <dbReference type="ARBA" id="ARBA00022840"/>
    </source>
</evidence>
<keyword evidence="11 13" id="KW-0443">Lipid metabolism</keyword>
<evidence type="ECO:0000256" key="5">
    <source>
        <dbReference type="ARBA" id="ARBA00022516"/>
    </source>
</evidence>
<keyword evidence="10 13" id="KW-0067">ATP-binding</keyword>
<evidence type="ECO:0000256" key="12">
    <source>
        <dbReference type="ARBA" id="ARBA00029757"/>
    </source>
</evidence>
<accession>A0A7K1STA4</accession>
<evidence type="ECO:0000256" key="11">
    <source>
        <dbReference type="ARBA" id="ARBA00023098"/>
    </source>
</evidence>
<dbReference type="PANTHER" id="PTHR42724">
    <property type="entry name" value="TETRAACYLDISACCHARIDE 4'-KINASE"/>
    <property type="match status" value="1"/>
</dbReference>
<evidence type="ECO:0000256" key="6">
    <source>
        <dbReference type="ARBA" id="ARBA00022556"/>
    </source>
</evidence>
<evidence type="ECO:0000256" key="8">
    <source>
        <dbReference type="ARBA" id="ARBA00022741"/>
    </source>
</evidence>
<evidence type="ECO:0000256" key="4">
    <source>
        <dbReference type="ARBA" id="ARBA00016436"/>
    </source>
</evidence>
<evidence type="ECO:0000256" key="7">
    <source>
        <dbReference type="ARBA" id="ARBA00022679"/>
    </source>
</evidence>
<gene>
    <name evidence="13 14" type="primary">lpxK</name>
    <name evidence="14" type="ORF">GO621_03130</name>
</gene>
<keyword evidence="15" id="KW-1185">Reference proteome</keyword>
<reference evidence="14 15" key="1">
    <citation type="submission" date="2019-12" db="EMBL/GenBank/DDBJ databases">
        <title>Mucilaginibacter sp. HMF7410 genome sequencing and assembly.</title>
        <authorList>
            <person name="Kang H."/>
            <person name="Cha I."/>
            <person name="Kim H."/>
            <person name="Joh K."/>
        </authorList>
    </citation>
    <scope>NUCLEOTIDE SEQUENCE [LARGE SCALE GENOMIC DNA]</scope>
    <source>
        <strain evidence="14 15">HMF7410</strain>
    </source>
</reference>
<dbReference type="AlphaFoldDB" id="A0A7K1STA4"/>
<dbReference type="Proteomes" id="UP000462014">
    <property type="component" value="Unassembled WGS sequence"/>
</dbReference>
<comment type="pathway">
    <text evidence="2 13">Glycolipid biosynthesis; lipid IV(A) biosynthesis; lipid IV(A) from (3R)-3-hydroxytetradecanoyl-[acyl-carrier-protein] and UDP-N-acetyl-alpha-D-glucosamine: step 6/6.</text>
</comment>
<evidence type="ECO:0000313" key="14">
    <source>
        <dbReference type="EMBL" id="MVN20525.1"/>
    </source>
</evidence>
<proteinExistence type="inferred from homology"/>
<sequence length="358" mass="40557">MMHYFRYLLLPFSWIYGLAVIARNYFYDAGIFKSTRFNLPVIVIGNLEVGGAGKSPMTEFLISLLQPQYKIATLSRGYGRQTKGFFYAGKNSMAKTVGDEPLQFKQKFPDITVAVCESRVEGVEKLQAENDLVLLDDAYQHRALKPGFSILLFDYSKFNQPHFMLPAGNYREPFSGRKRADVIVISKCPQDLSTENQQQMLKKVKLKEGQQLFFTSIVYHPFRPLSTTLGDASFIGKKTTLFVLTGIANPKPLLQNLRKQSAVLIHHKYPDHHQFTIKNISKLVAAFKACAANKKAIITTEKDAQRLQEPALQNLLAGLPVFVAPIGLTFLNDTAPGFKQLIENYVRKYQKNNRIHTE</sequence>
<comment type="catalytic activity">
    <reaction evidence="13">
        <text>a lipid A disaccharide + ATP = a lipid IVA + ADP + H(+)</text>
        <dbReference type="Rhea" id="RHEA:67840"/>
        <dbReference type="ChEBI" id="CHEBI:15378"/>
        <dbReference type="ChEBI" id="CHEBI:30616"/>
        <dbReference type="ChEBI" id="CHEBI:176343"/>
        <dbReference type="ChEBI" id="CHEBI:176425"/>
        <dbReference type="ChEBI" id="CHEBI:456216"/>
        <dbReference type="EC" id="2.7.1.130"/>
    </reaction>
</comment>
<evidence type="ECO:0000256" key="1">
    <source>
        <dbReference type="ARBA" id="ARBA00002274"/>
    </source>
</evidence>
<dbReference type="GO" id="GO:0005886">
    <property type="term" value="C:plasma membrane"/>
    <property type="evidence" value="ECO:0007669"/>
    <property type="project" value="TreeGrafter"/>
</dbReference>